<evidence type="ECO:0000313" key="1">
    <source>
        <dbReference type="EMBL" id="QVT79383.1"/>
    </source>
</evidence>
<sequence length="121" mass="13529">MSVSLYYSLERDTRLAPDEQQRVAAVLARHDLDRFADPLMGGEPFSFWDDPSEGTALEGSVRVPVDLERPEETAGAALAEWGRLLGELRQVLDGGTWRVHLEDVAMVWVEERGVFWFPAGG</sequence>
<accession>A0ABX8EL97</accession>
<dbReference type="RefSeq" id="WP_214058850.1">
    <property type="nucleotide sequence ID" value="NZ_BAAAHS010000163.1"/>
</dbReference>
<gene>
    <name evidence="1" type="ORF">ENKNEFLB_01764</name>
</gene>
<dbReference type="EMBL" id="CP075371">
    <property type="protein sequence ID" value="QVT79383.1"/>
    <property type="molecule type" value="Genomic_DNA"/>
</dbReference>
<evidence type="ECO:0008006" key="3">
    <source>
        <dbReference type="Google" id="ProtNLM"/>
    </source>
</evidence>
<organism evidence="1 2">
    <name type="scientific">Nocardioides aquaticus</name>
    <dbReference type="NCBI Taxonomy" id="160826"/>
    <lineage>
        <taxon>Bacteria</taxon>
        <taxon>Bacillati</taxon>
        <taxon>Actinomycetota</taxon>
        <taxon>Actinomycetes</taxon>
        <taxon>Propionibacteriales</taxon>
        <taxon>Nocardioidaceae</taxon>
        <taxon>Nocardioides</taxon>
    </lineage>
</organism>
<protein>
    <recommendedName>
        <fullName evidence="3">DUF3291 domain-containing protein</fullName>
    </recommendedName>
</protein>
<name>A0ABX8EL97_9ACTN</name>
<proteinExistence type="predicted"/>
<dbReference type="Proteomes" id="UP000679307">
    <property type="component" value="Chromosome"/>
</dbReference>
<keyword evidence="2" id="KW-1185">Reference proteome</keyword>
<reference evidence="1 2" key="1">
    <citation type="submission" date="2021-05" db="EMBL/GenBank/DDBJ databases">
        <title>Complete genome of Nocardioides aquaticus KCTC 9944T isolated from meromictic and hypersaline Ekho Lake, Antarctica.</title>
        <authorList>
            <person name="Hwang K."/>
            <person name="Kim K.M."/>
            <person name="Choe H."/>
        </authorList>
    </citation>
    <scope>NUCLEOTIDE SEQUENCE [LARGE SCALE GENOMIC DNA]</scope>
    <source>
        <strain evidence="1 2">KCTC 9944</strain>
    </source>
</reference>
<evidence type="ECO:0000313" key="2">
    <source>
        <dbReference type="Proteomes" id="UP000679307"/>
    </source>
</evidence>